<dbReference type="CDD" id="cd00146">
    <property type="entry name" value="PKD"/>
    <property type="match status" value="1"/>
</dbReference>
<feature type="signal peptide" evidence="1">
    <location>
        <begin position="1"/>
        <end position="19"/>
    </location>
</feature>
<evidence type="ECO:0000313" key="4">
    <source>
        <dbReference type="EMBL" id="MBK0401667.1"/>
    </source>
</evidence>
<feature type="domain" description="Ig-like" evidence="3">
    <location>
        <begin position="1351"/>
        <end position="1431"/>
    </location>
</feature>
<sequence length="1591" mass="162642">MKKLLLLKLLLFTTYCSFAQTTYDVIYAQNAGYPGTVRPSTSSVSDNTGWTTILPGSAAANAWSPTQTMPFTFSFFGQPVTSYKASANMLLTFDVANTALPSANTNLPAATLPNNTIAGFWDEFTNAQPTGTNDVVHTRVYGTAPNRQLWVVWFSFEYGNPNISYAYNAIVLEETTNKVYVVNLYNAGSPTLTTTVGLQQNSTTAIQQGTNTLPLESNINAVVSEVDYYQFAPRPLVAADASITALLAPVQPACYTATQPIEVTLKNFGTSPISNVPVAARITGGAAPQTITTTYSGTLLPNASVNVTVGNANMLAAGTYNIKAYAALATDGFRGNDTLASVTRTVTSVATLPQTVDFTGYSGTNLATLFPNWREGVGPTLPNGTTSDEWTNSNFGNATGTNGTSARVNIYDLGMNDWIVSPKFLATASSAVRYDLALTAYAATTAATLGSDDQFKVMVSTNCGASWTALRTYSANTPISNTGQSDLVSLSAYAGQEITVGFFVTEGTVNDPEDIDLFLDNIFIGTPPTLDLGVVALVSPLATGCMAASQAVSVSIQNYAALPIDFAVNPATVTVNVTGAVTQTLTTTINTGTLAAGATMNVSMGNLPMSAPGAYTFNSTVNVTGDGLPNNNAAAPATRTVVPVVSLPQNLNFTGYTGSDLTTLFPNWIEKAGATVPTGTSSSWTSSTGLGGSNNTTAKINLWSTGKNEWIVGPKFTPTAQTFFRFKAAITDYNGLTPDANGMDADDKVQVMVSTDCGLTFSPVFTLNAANTATLTNVLTEQAISLAAYAGQNIIVALFATEGTTSGSSDYDFHIDDLAILQITPIDLGVTALVNPTVSNGCYGNAQNVTVTIKNMGSAPLNFQTNNATITVNVSGAVTQAIPFTLNNNTLNGGNPLAVSASLNVPVGTLNMSALGTYTFNASSSVAGDTVAANNAMSPVNIVVGPPVSGVASATPGSICLSGATTLNLAGKTGGNVQWQQGASATGAFTNITGATAAPFTTPTLTQTTYYRAIVSCGANSDTSNVVTVTVSNPQVTASAGATVCSGLPATLSATPSAGATITWYSAATGGSALATGNTYSPTVTANTTYYAQASVVGNGLTSLNAHPLTGGNGCTGGSMFNVNPISNITITGFDQNLNALSGTSVTVNIHYKTGSYLGSETTASAWTLHQAVTVTSAGPNAATFIPVNPLPLAGGQNYAFYVEADVSYTSITAPITYSNADLSIVVGAGLCGSFTSVNANRAWNGVIRYTASCAAPRVPVAVVVTPGIVAPAVTANGATTFCTGGSVVLSAVSSVTGATYQWYNNGVTITGATNATYTASAAGTYTAVVTANGCSSPASAATTITATTAPAIPTVTAGGTTAICPGSQVTLTASSTTTGVTYQWFNNGTAITGATSATYSANAAGTFTVTAVSNGCSSAASAVTTVTLNPIPATPTITRGGNSGQELTSSEATGNQWLLNGTAITGATAQTYQTTANGNYTVVVTNASGCTSDTSAVVNITNTGIKGAMAGMSVSVYPNPSKGKFNVKLVGYKQDAALELYSLTGQLIAKENVKAGQEITKVQVKNLAAGTYLLKVVSEKGVQINKLIVE</sequence>
<dbReference type="Gene3D" id="2.60.40.10">
    <property type="entry name" value="Immunoglobulins"/>
    <property type="match status" value="3"/>
</dbReference>
<proteinExistence type="predicted"/>
<dbReference type="Pfam" id="PF19081">
    <property type="entry name" value="Ig_7"/>
    <property type="match status" value="2"/>
</dbReference>
<reference evidence="4 5" key="1">
    <citation type="submission" date="2020-12" db="EMBL/GenBank/DDBJ databases">
        <title>Bacterial novel species Adhaeribacter sp. BT258 isolated from soil.</title>
        <authorList>
            <person name="Jung H.-Y."/>
        </authorList>
    </citation>
    <scope>NUCLEOTIDE SEQUENCE [LARGE SCALE GENOMIC DNA]</scope>
    <source>
        <strain evidence="4 5">BT258</strain>
    </source>
</reference>
<organism evidence="4 5">
    <name type="scientific">Adhaeribacter terrigena</name>
    <dbReference type="NCBI Taxonomy" id="2793070"/>
    <lineage>
        <taxon>Bacteria</taxon>
        <taxon>Pseudomonadati</taxon>
        <taxon>Bacteroidota</taxon>
        <taxon>Cytophagia</taxon>
        <taxon>Cytophagales</taxon>
        <taxon>Hymenobacteraceae</taxon>
        <taxon>Adhaeribacter</taxon>
    </lineage>
</organism>
<feature type="domain" description="Ig-like" evidence="3">
    <location>
        <begin position="1034"/>
        <end position="1095"/>
    </location>
</feature>
<protein>
    <submittedName>
        <fullName evidence="4">T9SS type A sorting domain-containing protein</fullName>
    </submittedName>
</protein>
<feature type="chain" id="PRO_5045047839" evidence="1">
    <location>
        <begin position="20"/>
        <end position="1591"/>
    </location>
</feature>
<evidence type="ECO:0000259" key="2">
    <source>
        <dbReference type="Pfam" id="PF18962"/>
    </source>
</evidence>
<keyword evidence="5" id="KW-1185">Reference proteome</keyword>
<dbReference type="NCBIfam" id="TIGR04183">
    <property type="entry name" value="Por_Secre_tail"/>
    <property type="match status" value="1"/>
</dbReference>
<evidence type="ECO:0000313" key="5">
    <source>
        <dbReference type="Proteomes" id="UP000644147"/>
    </source>
</evidence>
<evidence type="ECO:0000256" key="1">
    <source>
        <dbReference type="SAM" id="SignalP"/>
    </source>
</evidence>
<dbReference type="Pfam" id="PF18962">
    <property type="entry name" value="Por_Secre_tail"/>
    <property type="match status" value="1"/>
</dbReference>
<evidence type="ECO:0000259" key="3">
    <source>
        <dbReference type="Pfam" id="PF19081"/>
    </source>
</evidence>
<feature type="domain" description="Secretion system C-terminal sorting" evidence="2">
    <location>
        <begin position="1517"/>
        <end position="1590"/>
    </location>
</feature>
<name>A0ABS1BWZ3_9BACT</name>
<dbReference type="InterPro" id="IPR026444">
    <property type="entry name" value="Secre_tail"/>
</dbReference>
<gene>
    <name evidence="4" type="ORF">I5M27_01640</name>
</gene>
<dbReference type="Gene3D" id="2.60.120.260">
    <property type="entry name" value="Galactose-binding domain-like"/>
    <property type="match status" value="1"/>
</dbReference>
<dbReference type="InterPro" id="IPR044023">
    <property type="entry name" value="Ig_7"/>
</dbReference>
<dbReference type="EMBL" id="JAEHFX010000001">
    <property type="protein sequence ID" value="MBK0401667.1"/>
    <property type="molecule type" value="Genomic_DNA"/>
</dbReference>
<comment type="caution">
    <text evidence="4">The sequence shown here is derived from an EMBL/GenBank/DDBJ whole genome shotgun (WGS) entry which is preliminary data.</text>
</comment>
<dbReference type="Proteomes" id="UP000644147">
    <property type="component" value="Unassembled WGS sequence"/>
</dbReference>
<dbReference type="RefSeq" id="WP_200504288.1">
    <property type="nucleotide sequence ID" value="NZ_JAEHFX010000001.1"/>
</dbReference>
<accession>A0ABS1BWZ3</accession>
<dbReference type="InterPro" id="IPR013783">
    <property type="entry name" value="Ig-like_fold"/>
</dbReference>
<keyword evidence="1" id="KW-0732">Signal</keyword>